<evidence type="ECO:0000313" key="1">
    <source>
        <dbReference type="EMBL" id="CAG8505130.1"/>
    </source>
</evidence>
<gene>
    <name evidence="1" type="ORF">ACOLOM_LOCUS2969</name>
</gene>
<organism evidence="1 2">
    <name type="scientific">Acaulospora colombiana</name>
    <dbReference type="NCBI Taxonomy" id="27376"/>
    <lineage>
        <taxon>Eukaryota</taxon>
        <taxon>Fungi</taxon>
        <taxon>Fungi incertae sedis</taxon>
        <taxon>Mucoromycota</taxon>
        <taxon>Glomeromycotina</taxon>
        <taxon>Glomeromycetes</taxon>
        <taxon>Diversisporales</taxon>
        <taxon>Acaulosporaceae</taxon>
        <taxon>Acaulospora</taxon>
    </lineage>
</organism>
<reference evidence="1" key="1">
    <citation type="submission" date="2021-06" db="EMBL/GenBank/DDBJ databases">
        <authorList>
            <person name="Kallberg Y."/>
            <person name="Tangrot J."/>
            <person name="Rosling A."/>
        </authorList>
    </citation>
    <scope>NUCLEOTIDE SEQUENCE</scope>
    <source>
        <strain evidence="1">CL356</strain>
    </source>
</reference>
<keyword evidence="2" id="KW-1185">Reference proteome</keyword>
<proteinExistence type="predicted"/>
<protein>
    <submittedName>
        <fullName evidence="1">15834_t:CDS:1</fullName>
    </submittedName>
</protein>
<dbReference type="EMBL" id="CAJVPT010004192">
    <property type="protein sequence ID" value="CAG8505130.1"/>
    <property type="molecule type" value="Genomic_DNA"/>
</dbReference>
<dbReference type="Proteomes" id="UP000789525">
    <property type="component" value="Unassembled WGS sequence"/>
</dbReference>
<evidence type="ECO:0000313" key="2">
    <source>
        <dbReference type="Proteomes" id="UP000789525"/>
    </source>
</evidence>
<comment type="caution">
    <text evidence="1">The sequence shown here is derived from an EMBL/GenBank/DDBJ whole genome shotgun (WGS) entry which is preliminary data.</text>
</comment>
<accession>A0ACA9L467</accession>
<sequence length="1267" mass="139363">MVSTTLAAHGQTLTKTEFADRQNVRNAQNEYAQAASTQPDKLAISHLSMHIIHRYSSFVDASVRNLRPPTLCAPVKAIGQMTELFRRSMRGLPISADGLTDAQAAPAMEGKKDKEAFILRIVEGIEDQANALPSLVDAFLHANNSTGIDDRELQQRVENDVIGLFYHALPHPPVNFLPSMLQDTKIPTVINGAAVRPGQESVGRACVPPNHGPAAPGAAPTTTTTGGNPQLATPTPSGFATIPNGNAQWPGAGPSGAHRPDPTTTDPSATKNAGGSNFASEAAAEAARKAYSSQFRTPSGAQNNPHLPLLGAAGTAYARAVPSLHPIPRSTLPDPDMVFDLLMKRTAPPSTNGAPSIDDDSFFAVAADQVKTPPSFRGQGHGQPHPSGLSSLMFGFADLIIHSLFRTSSRDPSVNLTSSYLDLSPLYGVDETEMNTVRRFDGTGRLWEDVWADPRLTMMPPHVCALLVYVSQKLLDINEAGWYKRPAFPPPKANSIGVKQLFAKEFAAGGEDMEIIKKQDDDIFNRARLINCAYFMNAILGDYLSGILGTFREASEWCLNPLEEIRQGGRTVVNRAEGNQWHATMPPVDEQWLEDAFKSVLPETHDIHKMAPGHVDLSAADLKMAAMQFAMRQGSIPNKWTFGGLHRNADGGFDDYAVAKILHKATETSACAYGARSIPSVMKAVEVMGIKQARKWGVCTMNEFRQFVGLKKYESFEEWNPTGDIAVGLMCEESKQPTEGAGLCPGYTISRAILADATARGTSRTAQWAECSPNSSSVPFQTTILRDPYTPREMERWLTKMDLKQNYKFAKLPSDPIRPVQAIDTAKGVAFVLNDLKTFSTVYSDGMKALTKGYGFFLAFDDEPRHGNLRSMMRRALYRDGALPKYAEFYGEHTRELIKLRSFQSGPGKRAVNIVRDVINIVPVHWVCEEIAGLPLKSEKAPGGIFTEQEVYNMIACIFTFIFLNHAPENDWPLRTNSLSFADKFLKFIKARLAKVSGGGFSLSVDGIRDSIIHYITHEVDHSDAFYRALLDNNTSKLDLDQLSYNVLGLICASVANFAHDFYLDEKRTTEREHIISLAMDRTPRAELLLMGYTREALRINPQAPGLFRRATQAAEIPGPESITGKPETISVLPGDRIFVSLKNASMDVSSFVMSFGLSVSSQLFQSASFVNPEKVDPARPKERYSSFGRGEHQCLGELFTESMIPAMLRVVFSLKNVKRAADPLGKLSRYGIDQARVERDLLKRLQGRSQSLWYRVAALYFQQGYS</sequence>
<name>A0ACA9L467_9GLOM</name>